<protein>
    <submittedName>
        <fullName evidence="1">Uncharacterized protein</fullName>
    </submittedName>
</protein>
<name>A0ACB8V8X4_9TELE</name>
<keyword evidence="2" id="KW-1185">Reference proteome</keyword>
<organism evidence="1 2">
    <name type="scientific">Scortum barcoo</name>
    <name type="common">barcoo grunter</name>
    <dbReference type="NCBI Taxonomy" id="214431"/>
    <lineage>
        <taxon>Eukaryota</taxon>
        <taxon>Metazoa</taxon>
        <taxon>Chordata</taxon>
        <taxon>Craniata</taxon>
        <taxon>Vertebrata</taxon>
        <taxon>Euteleostomi</taxon>
        <taxon>Actinopterygii</taxon>
        <taxon>Neopterygii</taxon>
        <taxon>Teleostei</taxon>
        <taxon>Neoteleostei</taxon>
        <taxon>Acanthomorphata</taxon>
        <taxon>Eupercaria</taxon>
        <taxon>Centrarchiformes</taxon>
        <taxon>Terapontoidei</taxon>
        <taxon>Terapontidae</taxon>
        <taxon>Scortum</taxon>
    </lineage>
</organism>
<proteinExistence type="predicted"/>
<comment type="caution">
    <text evidence="1">The sequence shown here is derived from an EMBL/GenBank/DDBJ whole genome shotgun (WGS) entry which is preliminary data.</text>
</comment>
<dbReference type="EMBL" id="CM041554">
    <property type="protein sequence ID" value="KAI3352091.1"/>
    <property type="molecule type" value="Genomic_DNA"/>
</dbReference>
<accession>A0ACB8V8X4</accession>
<evidence type="ECO:0000313" key="1">
    <source>
        <dbReference type="EMBL" id="KAI3352091.1"/>
    </source>
</evidence>
<gene>
    <name evidence="1" type="ORF">L3Q82_020897</name>
</gene>
<dbReference type="Proteomes" id="UP000831701">
    <property type="component" value="Chromosome 24"/>
</dbReference>
<reference evidence="1" key="1">
    <citation type="submission" date="2022-04" db="EMBL/GenBank/DDBJ databases">
        <title>Jade perch genome.</title>
        <authorList>
            <person name="Chao B."/>
        </authorList>
    </citation>
    <scope>NUCLEOTIDE SEQUENCE</scope>
    <source>
        <strain evidence="1">CB-2022</strain>
    </source>
</reference>
<evidence type="ECO:0000313" key="2">
    <source>
        <dbReference type="Proteomes" id="UP000831701"/>
    </source>
</evidence>
<sequence length="100" mass="11059">MDYIDYLTGRPQYVQDWGTVGPDTVASSTGAPQGTLRSLTLRTSSHGVTPTTCSSYTTKTREMVVDFRRPRPHPEPVIIKGDCVEVVVHTYKYLGVQLDG</sequence>